<name>A0ABN1VEW4_9PSEU</name>
<proteinExistence type="predicted"/>
<gene>
    <name evidence="1" type="ORF">GCM10009675_25490</name>
</gene>
<keyword evidence="2" id="KW-1185">Reference proteome</keyword>
<sequence length="83" mass="8453">MACPVGSGAEGNYVLADAAEAADGRCGHDRLNALASNPDGVDGEFKYVVGSMSAVPPVCPLQPSPPGWCGQWTRPSAPALPED</sequence>
<comment type="caution">
    <text evidence="1">The sequence shown here is derived from an EMBL/GenBank/DDBJ whole genome shotgun (WGS) entry which is preliminary data.</text>
</comment>
<evidence type="ECO:0000313" key="1">
    <source>
        <dbReference type="EMBL" id="GAA1205572.1"/>
    </source>
</evidence>
<dbReference type="Proteomes" id="UP001500467">
    <property type="component" value="Unassembled WGS sequence"/>
</dbReference>
<accession>A0ABN1VEW4</accession>
<reference evidence="1 2" key="1">
    <citation type="journal article" date="2019" name="Int. J. Syst. Evol. Microbiol.">
        <title>The Global Catalogue of Microorganisms (GCM) 10K type strain sequencing project: providing services to taxonomists for standard genome sequencing and annotation.</title>
        <authorList>
            <consortium name="The Broad Institute Genomics Platform"/>
            <consortium name="The Broad Institute Genome Sequencing Center for Infectious Disease"/>
            <person name="Wu L."/>
            <person name="Ma J."/>
        </authorList>
    </citation>
    <scope>NUCLEOTIDE SEQUENCE [LARGE SCALE GENOMIC DNA]</scope>
    <source>
        <strain evidence="1 2">JCM 13022</strain>
    </source>
</reference>
<evidence type="ECO:0000313" key="2">
    <source>
        <dbReference type="Proteomes" id="UP001500467"/>
    </source>
</evidence>
<organism evidence="1 2">
    <name type="scientific">Prauserella alba</name>
    <dbReference type="NCBI Taxonomy" id="176898"/>
    <lineage>
        <taxon>Bacteria</taxon>
        <taxon>Bacillati</taxon>
        <taxon>Actinomycetota</taxon>
        <taxon>Actinomycetes</taxon>
        <taxon>Pseudonocardiales</taxon>
        <taxon>Pseudonocardiaceae</taxon>
        <taxon>Prauserella</taxon>
    </lineage>
</organism>
<dbReference type="EMBL" id="BAAALM010000008">
    <property type="protein sequence ID" value="GAA1205572.1"/>
    <property type="molecule type" value="Genomic_DNA"/>
</dbReference>
<protein>
    <submittedName>
        <fullName evidence="1">Uncharacterized protein</fullName>
    </submittedName>
</protein>